<dbReference type="EMBL" id="JBJUIK010000006">
    <property type="protein sequence ID" value="KAL3524844.1"/>
    <property type="molecule type" value="Genomic_DNA"/>
</dbReference>
<feature type="region of interest" description="Disordered" evidence="1">
    <location>
        <begin position="63"/>
        <end position="129"/>
    </location>
</feature>
<proteinExistence type="predicted"/>
<comment type="caution">
    <text evidence="2">The sequence shown here is derived from an EMBL/GenBank/DDBJ whole genome shotgun (WGS) entry which is preliminary data.</text>
</comment>
<keyword evidence="3" id="KW-1185">Reference proteome</keyword>
<evidence type="ECO:0000313" key="3">
    <source>
        <dbReference type="Proteomes" id="UP001630127"/>
    </source>
</evidence>
<name>A0ABD2ZZG5_9GENT</name>
<evidence type="ECO:0000313" key="2">
    <source>
        <dbReference type="EMBL" id="KAL3524844.1"/>
    </source>
</evidence>
<feature type="region of interest" description="Disordered" evidence="1">
    <location>
        <begin position="1"/>
        <end position="24"/>
    </location>
</feature>
<sequence>MAPTKSNLKPLGIGPNDDDEEPDNILLDPANETNILEVTSTKHPNNTDSVLVAYQDTQHIDLTRNFNPVPNNNTTPNTNQITKPSMPHNHFLPIDSAPTTKPEPNTNLTTSLSMPYNSSFLSRPNQSQL</sequence>
<organism evidence="2 3">
    <name type="scientific">Cinchona calisaya</name>
    <dbReference type="NCBI Taxonomy" id="153742"/>
    <lineage>
        <taxon>Eukaryota</taxon>
        <taxon>Viridiplantae</taxon>
        <taxon>Streptophyta</taxon>
        <taxon>Embryophyta</taxon>
        <taxon>Tracheophyta</taxon>
        <taxon>Spermatophyta</taxon>
        <taxon>Magnoliopsida</taxon>
        <taxon>eudicotyledons</taxon>
        <taxon>Gunneridae</taxon>
        <taxon>Pentapetalae</taxon>
        <taxon>asterids</taxon>
        <taxon>lamiids</taxon>
        <taxon>Gentianales</taxon>
        <taxon>Rubiaceae</taxon>
        <taxon>Cinchonoideae</taxon>
        <taxon>Cinchoneae</taxon>
        <taxon>Cinchona</taxon>
    </lineage>
</organism>
<gene>
    <name evidence="2" type="ORF">ACH5RR_013216</name>
</gene>
<feature type="compositionally biased region" description="Low complexity" evidence="1">
    <location>
        <begin position="65"/>
        <end position="79"/>
    </location>
</feature>
<accession>A0ABD2ZZG5</accession>
<dbReference type="AlphaFoldDB" id="A0ABD2ZZG5"/>
<protein>
    <submittedName>
        <fullName evidence="2">Uncharacterized protein</fullName>
    </submittedName>
</protein>
<reference evidence="2 3" key="1">
    <citation type="submission" date="2024-11" db="EMBL/GenBank/DDBJ databases">
        <title>A near-complete genome assembly of Cinchona calisaya.</title>
        <authorList>
            <person name="Lian D.C."/>
            <person name="Zhao X.W."/>
            <person name="Wei L."/>
        </authorList>
    </citation>
    <scope>NUCLEOTIDE SEQUENCE [LARGE SCALE GENOMIC DNA]</scope>
    <source>
        <tissue evidence="2">Nenye</tissue>
    </source>
</reference>
<dbReference type="Proteomes" id="UP001630127">
    <property type="component" value="Unassembled WGS sequence"/>
</dbReference>
<evidence type="ECO:0000256" key="1">
    <source>
        <dbReference type="SAM" id="MobiDB-lite"/>
    </source>
</evidence>
<feature type="compositionally biased region" description="Polar residues" evidence="1">
    <location>
        <begin position="97"/>
        <end position="129"/>
    </location>
</feature>